<keyword evidence="3" id="KW-0812">Transmembrane</keyword>
<proteinExistence type="predicted"/>
<reference evidence="6" key="1">
    <citation type="submission" date="2017-05" db="EMBL/GenBank/DDBJ databases">
        <title>Dechlorination kinetics govern the competition between two new strains of the genus Sulfurospirillum.</title>
        <authorList>
            <person name="Buttet G.F."/>
            <person name="Murray A.M."/>
            <person name="Goris T."/>
            <person name="Burion M."/>
            <person name="Lin B."/>
            <person name="Rolle M."/>
            <person name="Maillard J."/>
        </authorList>
    </citation>
    <scope>NUCLEOTIDE SEQUENCE [LARGE SCALE GENOMIC DNA]</scope>
    <source>
        <strain evidence="6">SL2-1</strain>
    </source>
</reference>
<evidence type="ECO:0000256" key="2">
    <source>
        <dbReference type="PROSITE-ProRule" id="PRU00284"/>
    </source>
</evidence>
<feature type="transmembrane region" description="Helical" evidence="3">
    <location>
        <begin position="181"/>
        <end position="202"/>
    </location>
</feature>
<dbReference type="PANTHER" id="PTHR32089">
    <property type="entry name" value="METHYL-ACCEPTING CHEMOTAXIS PROTEIN MCPB"/>
    <property type="match status" value="1"/>
</dbReference>
<dbReference type="GO" id="GO:0016020">
    <property type="term" value="C:membrane"/>
    <property type="evidence" value="ECO:0007669"/>
    <property type="project" value="InterPro"/>
</dbReference>
<sequence length="535" mass="59623">MLQTIRGKLVFLLVIFLLGLSGLTFLLISNTHNAEHVAKKIEMIGNLRMANAMLPVFVLSYQISYDKENLNFYNGALKEFRDYINQLKVQMHEEQKILSVLDKAIEELTLYNNLTQERFKIIDQYQHTLHTKEFVNTHEEKQFKDIVLQIRDHHRAMKVIIEDINKSIQEDGFKILENAKIIGLCIAILIAFIVTLLFWITIRKIRSSIRMAVKGCDYISTHKDLCYTIETGSHDEISQMMKTVNQLLLALSKALDNAKNTAHENAAVAEELASTSMQIGICTENAAKEVNETTNETEAVVSILESSEKSSTQSGSVIANVTAELHHAAEEVLSVSSNLQGVVVSQTDLSSRLEHLDQEVGQVQQILSVIADIAEQTNLLALNAAIEAARAGEHGRGFAVVADEVRKLAERTQKSLVESNATVTIIVQSVYTATEMMRVSSQEIKSLGERAETTQKLMRSTVININTAKEIALDNAQEAKLGREKTMNVIERIRNISHISNTNARNVEEIASAAEHLAKLSEELNVSLSAFNTAL</sequence>
<evidence type="ECO:0000313" key="6">
    <source>
        <dbReference type="Proteomes" id="UP000196005"/>
    </source>
</evidence>
<dbReference type="GO" id="GO:0007165">
    <property type="term" value="P:signal transduction"/>
    <property type="evidence" value="ECO:0007669"/>
    <property type="project" value="UniProtKB-KW"/>
</dbReference>
<keyword evidence="3" id="KW-0472">Membrane</keyword>
<keyword evidence="3" id="KW-1133">Transmembrane helix</keyword>
<dbReference type="SMART" id="SM00283">
    <property type="entry name" value="MA"/>
    <property type="match status" value="1"/>
</dbReference>
<accession>A0A1Y0HLW1</accession>
<gene>
    <name evidence="5" type="ORF">Sdiek1_1057</name>
</gene>
<dbReference type="SUPFAM" id="SSF58104">
    <property type="entry name" value="Methyl-accepting chemotaxis protein (MCP) signaling domain"/>
    <property type="match status" value="1"/>
</dbReference>
<evidence type="ECO:0000256" key="1">
    <source>
        <dbReference type="ARBA" id="ARBA00023224"/>
    </source>
</evidence>
<dbReference type="Pfam" id="PF00015">
    <property type="entry name" value="MCPsignal"/>
    <property type="match status" value="1"/>
</dbReference>
<dbReference type="AlphaFoldDB" id="A0A1Y0HLW1"/>
<organism evidence="5 6">
    <name type="scientific">Sulfurospirillum diekertiae</name>
    <dbReference type="NCBI Taxonomy" id="1854492"/>
    <lineage>
        <taxon>Bacteria</taxon>
        <taxon>Pseudomonadati</taxon>
        <taxon>Campylobacterota</taxon>
        <taxon>Epsilonproteobacteria</taxon>
        <taxon>Campylobacterales</taxon>
        <taxon>Sulfurospirillaceae</taxon>
        <taxon>Sulfurospirillum</taxon>
    </lineage>
</organism>
<dbReference type="InterPro" id="IPR004089">
    <property type="entry name" value="MCPsignal_dom"/>
</dbReference>
<dbReference type="PROSITE" id="PS50111">
    <property type="entry name" value="CHEMOTAXIS_TRANSDUC_2"/>
    <property type="match status" value="1"/>
</dbReference>
<dbReference type="RefSeq" id="WP_161491994.1">
    <property type="nucleotide sequence ID" value="NZ_CP021416.1"/>
</dbReference>
<keyword evidence="6" id="KW-1185">Reference proteome</keyword>
<dbReference type="Proteomes" id="UP000196005">
    <property type="component" value="Chromosome"/>
</dbReference>
<evidence type="ECO:0000313" key="5">
    <source>
        <dbReference type="EMBL" id="ARU48223.1"/>
    </source>
</evidence>
<evidence type="ECO:0000256" key="3">
    <source>
        <dbReference type="SAM" id="Phobius"/>
    </source>
</evidence>
<keyword evidence="1 2" id="KW-0807">Transducer</keyword>
<feature type="domain" description="Methyl-accepting transducer" evidence="4">
    <location>
        <begin position="261"/>
        <end position="518"/>
    </location>
</feature>
<evidence type="ECO:0000259" key="4">
    <source>
        <dbReference type="PROSITE" id="PS50111"/>
    </source>
</evidence>
<dbReference type="PANTHER" id="PTHR32089:SF112">
    <property type="entry name" value="LYSOZYME-LIKE PROTEIN-RELATED"/>
    <property type="match status" value="1"/>
</dbReference>
<dbReference type="KEGG" id="suls:Sdiek1_1057"/>
<dbReference type="EMBL" id="CP021416">
    <property type="protein sequence ID" value="ARU48223.1"/>
    <property type="molecule type" value="Genomic_DNA"/>
</dbReference>
<dbReference type="Gene3D" id="1.10.287.950">
    <property type="entry name" value="Methyl-accepting chemotaxis protein"/>
    <property type="match status" value="1"/>
</dbReference>
<name>A0A1Y0HLW1_9BACT</name>
<protein>
    <submittedName>
        <fullName evidence="5">Methyl-accepting chemotaxis protein McpU</fullName>
    </submittedName>
</protein>